<dbReference type="Pfam" id="PF01535">
    <property type="entry name" value="PPR"/>
    <property type="match status" value="1"/>
</dbReference>
<feature type="region of interest" description="Disordered" evidence="6">
    <location>
        <begin position="119"/>
        <end position="164"/>
    </location>
</feature>
<comment type="subunit">
    <text evidence="4">Binds to mitochondrial small subunit 15S rRNA.</text>
</comment>
<dbReference type="InterPro" id="IPR002885">
    <property type="entry name" value="PPR_rpt"/>
</dbReference>
<feature type="region of interest" description="Disordered" evidence="6">
    <location>
        <begin position="1130"/>
        <end position="1149"/>
    </location>
</feature>
<feature type="repeat" description="PPR" evidence="5">
    <location>
        <begin position="592"/>
        <end position="626"/>
    </location>
</feature>
<evidence type="ECO:0000256" key="4">
    <source>
        <dbReference type="ARBA" id="ARBA00044511"/>
    </source>
</evidence>
<evidence type="ECO:0000256" key="5">
    <source>
        <dbReference type="PROSITE-ProRule" id="PRU00708"/>
    </source>
</evidence>
<dbReference type="Proteomes" id="UP000305067">
    <property type="component" value="Unassembled WGS sequence"/>
</dbReference>
<keyword evidence="2" id="KW-0677">Repeat</keyword>
<name>A0A5C3QD88_9AGAR</name>
<keyword evidence="8" id="KW-1185">Reference proteome</keyword>
<evidence type="ECO:0000256" key="1">
    <source>
        <dbReference type="ARBA" id="ARBA00006192"/>
    </source>
</evidence>
<dbReference type="Gene3D" id="1.25.40.10">
    <property type="entry name" value="Tetratricopeptide repeat domain"/>
    <property type="match status" value="4"/>
</dbReference>
<dbReference type="PANTHER" id="PTHR47447">
    <property type="entry name" value="OS03G0856100 PROTEIN"/>
    <property type="match status" value="1"/>
</dbReference>
<protein>
    <recommendedName>
        <fullName evidence="9">Pentacotripeptide-repeat region of PRORP domain-containing protein</fullName>
    </recommendedName>
</protein>
<feature type="compositionally biased region" description="Acidic residues" evidence="6">
    <location>
        <begin position="1130"/>
        <end position="1145"/>
    </location>
</feature>
<organism evidence="7 8">
    <name type="scientific">Pterulicium gracile</name>
    <dbReference type="NCBI Taxonomy" id="1884261"/>
    <lineage>
        <taxon>Eukaryota</taxon>
        <taxon>Fungi</taxon>
        <taxon>Dikarya</taxon>
        <taxon>Basidiomycota</taxon>
        <taxon>Agaricomycotina</taxon>
        <taxon>Agaricomycetes</taxon>
        <taxon>Agaricomycetidae</taxon>
        <taxon>Agaricales</taxon>
        <taxon>Pleurotineae</taxon>
        <taxon>Pterulaceae</taxon>
        <taxon>Pterulicium</taxon>
    </lineage>
</organism>
<dbReference type="PANTHER" id="PTHR47447:SF23">
    <property type="entry name" value="PENTACOTRIPEPTIDE-REPEAT REGION OF PRORP DOMAIN-CONTAINING PROTEIN"/>
    <property type="match status" value="1"/>
</dbReference>
<evidence type="ECO:0000256" key="6">
    <source>
        <dbReference type="SAM" id="MobiDB-lite"/>
    </source>
</evidence>
<dbReference type="AlphaFoldDB" id="A0A5C3QD88"/>
<evidence type="ECO:0000313" key="8">
    <source>
        <dbReference type="Proteomes" id="UP000305067"/>
    </source>
</evidence>
<comment type="similarity">
    <text evidence="1">Belongs to the CCM1 family.</text>
</comment>
<feature type="region of interest" description="Disordered" evidence="6">
    <location>
        <begin position="993"/>
        <end position="1055"/>
    </location>
</feature>
<dbReference type="InterPro" id="IPR011990">
    <property type="entry name" value="TPR-like_helical_dom_sf"/>
</dbReference>
<evidence type="ECO:0008006" key="9">
    <source>
        <dbReference type="Google" id="ProtNLM"/>
    </source>
</evidence>
<feature type="compositionally biased region" description="Polar residues" evidence="6">
    <location>
        <begin position="1000"/>
        <end position="1012"/>
    </location>
</feature>
<gene>
    <name evidence="7" type="ORF">BDV98DRAFT_606316</name>
</gene>
<proteinExistence type="inferred from homology"/>
<dbReference type="NCBIfam" id="TIGR00756">
    <property type="entry name" value="PPR"/>
    <property type="match status" value="1"/>
</dbReference>
<dbReference type="OrthoDB" id="185373at2759"/>
<dbReference type="SUPFAM" id="SSF48452">
    <property type="entry name" value="TPR-like"/>
    <property type="match status" value="1"/>
</dbReference>
<accession>A0A5C3QD88</accession>
<dbReference type="Pfam" id="PF13812">
    <property type="entry name" value="PPR_3"/>
    <property type="match status" value="1"/>
</dbReference>
<feature type="compositionally biased region" description="Low complexity" evidence="6">
    <location>
        <begin position="135"/>
        <end position="154"/>
    </location>
</feature>
<dbReference type="STRING" id="1884261.A0A5C3QD88"/>
<sequence>MHCSRAVSSQSACIPSRVRTAMSSIPASFPSTSSHRRFKGKQKATESSDVHLQLEQTELCQQWLGSLRQTLQCQAQHQTLMLEEFLLPPQSLPGMAFQHNPPIQRIHPFTNHVPIQQRRHASNAFSRKPATGVDSSFPSSSSSPDSKSSSTLSSRAFGTQFQRASPSAEHAPVQLFRHHVHVSPDQFNLTACRTAFDAACRTQTPQIYPPDVQLYAQRIVHGAEKFYARKSNPEHMKDWGLAATHALLLWETALRTNEKTAEEYEYILARALALSGQLRRATRMLHDILSQKQESDTHKVLLYGVYESIIHSTNLHYGSGHVLNFAVLEWSVLQPCFSHRPQASTGPLQQSVFTALQALPQPVAALKERSTWEQGRMQNAVDLLLTMFIRTGQPAKALQIYEAAPDLECRIATNDVLLLVRALAKDGAFDAGQQLYGQLMENKRKYYLATGLDLYGRMGDHSRAEYFFRALSTNGTVSQADRNSLLFSYAKQGNVEKTEETFERLFPLWSDASDARENHPDGFAHATVMYAHARRGDLEATRRWFAILQKACPTIEMRGHHLALEAFSMCGDIESTVQILKDMRRSHHAKPNAKSYTYLVSMLAHRGDPEGAERVYSRAVRDGVVPDRHLVTTLMNAHVEAGSWHGVIRAFDYMSSTQNSKVYLSIEVFNTLLKAYVMIGSPFKTVSRVYDRLQSSYAQPDQYTFALLVQSACDAGYMNIAEAICQDVMDGMYENVALNTYLLTILMAGYIRRGVKQKATETYDRFAKLGIYPSSVTFNHVIRAYANERSEESLQVAEGFVSQLLDTPKESRTWQQPPRGKKGFGEHLYGPVLAQYAREEELTGETERVFQDMLDRGIKPTLGPLTSLLNAYRKLMDTASIVELWPRIFEIGLQKLNALSEEEYPSEHIDPESRVKPDLLSVPLSIYIDALSSAGKHMEVAQVWRQFQENGLRFTSHNWNHLTVALIRAGEAERAFEVLEKVIIPYQRQAEQLESGRDFQPQSPLSLQNPDAQGSLPPPPGLGDDTAVTPPETVPIKDHGIRAQSPLHNPKARKGAVYMSTKKMETPSVQEREEERPNDHAHSLHILHDVSPSWNVWRPHLTTLSVLLVAMIKLRAGSLVKAISPEYEDDVSEAEQEAEGTEEDQSVAADQVLARIREEYPNAFSYVLEHEVREKKRLKKRFEFTYRP</sequence>
<dbReference type="EMBL" id="ML178835">
    <property type="protein sequence ID" value="TFK99127.1"/>
    <property type="molecule type" value="Genomic_DNA"/>
</dbReference>
<dbReference type="PROSITE" id="PS51375">
    <property type="entry name" value="PPR"/>
    <property type="match status" value="2"/>
</dbReference>
<evidence type="ECO:0000256" key="2">
    <source>
        <dbReference type="ARBA" id="ARBA00022737"/>
    </source>
</evidence>
<reference evidence="7 8" key="1">
    <citation type="journal article" date="2019" name="Nat. Ecol. Evol.">
        <title>Megaphylogeny resolves global patterns of mushroom evolution.</title>
        <authorList>
            <person name="Varga T."/>
            <person name="Krizsan K."/>
            <person name="Foldi C."/>
            <person name="Dima B."/>
            <person name="Sanchez-Garcia M."/>
            <person name="Sanchez-Ramirez S."/>
            <person name="Szollosi G.J."/>
            <person name="Szarkandi J.G."/>
            <person name="Papp V."/>
            <person name="Albert L."/>
            <person name="Andreopoulos W."/>
            <person name="Angelini C."/>
            <person name="Antonin V."/>
            <person name="Barry K.W."/>
            <person name="Bougher N.L."/>
            <person name="Buchanan P."/>
            <person name="Buyck B."/>
            <person name="Bense V."/>
            <person name="Catcheside P."/>
            <person name="Chovatia M."/>
            <person name="Cooper J."/>
            <person name="Damon W."/>
            <person name="Desjardin D."/>
            <person name="Finy P."/>
            <person name="Geml J."/>
            <person name="Haridas S."/>
            <person name="Hughes K."/>
            <person name="Justo A."/>
            <person name="Karasinski D."/>
            <person name="Kautmanova I."/>
            <person name="Kiss B."/>
            <person name="Kocsube S."/>
            <person name="Kotiranta H."/>
            <person name="LaButti K.M."/>
            <person name="Lechner B.E."/>
            <person name="Liimatainen K."/>
            <person name="Lipzen A."/>
            <person name="Lukacs Z."/>
            <person name="Mihaltcheva S."/>
            <person name="Morgado L.N."/>
            <person name="Niskanen T."/>
            <person name="Noordeloos M.E."/>
            <person name="Ohm R.A."/>
            <person name="Ortiz-Santana B."/>
            <person name="Ovrebo C."/>
            <person name="Racz N."/>
            <person name="Riley R."/>
            <person name="Savchenko A."/>
            <person name="Shiryaev A."/>
            <person name="Soop K."/>
            <person name="Spirin V."/>
            <person name="Szebenyi C."/>
            <person name="Tomsovsky M."/>
            <person name="Tulloss R.E."/>
            <person name="Uehling J."/>
            <person name="Grigoriev I.V."/>
            <person name="Vagvolgyi C."/>
            <person name="Papp T."/>
            <person name="Martin F.M."/>
            <person name="Miettinen O."/>
            <person name="Hibbett D.S."/>
            <person name="Nagy L.G."/>
        </authorList>
    </citation>
    <scope>NUCLEOTIDE SEQUENCE [LARGE SCALE GENOMIC DNA]</scope>
    <source>
        <strain evidence="7 8">CBS 309.79</strain>
    </source>
</reference>
<evidence type="ECO:0000256" key="3">
    <source>
        <dbReference type="ARBA" id="ARBA00044493"/>
    </source>
</evidence>
<feature type="repeat" description="PPR" evidence="5">
    <location>
        <begin position="825"/>
        <end position="860"/>
    </location>
</feature>
<comment type="function">
    <text evidence="3">Regulates mitochondrial small subunit maturation by controlling 15S rRNA 5'-end processing. Localizes to the 5' precursor of the 15S rRNA in a position that is subsequently occupied by mS47 in the mature yeast mtSSU. Uses structure and sequence-specific RNA recognition, binding to a single-stranded region of the precursor and specifically recognizing bases -6 to -1. The exchange of Ccm1 for mS47 is coupled to the irreversible removal of precursor rRNA that is accompanied by conformational changes of the mitoribosomal proteins uS5m and mS26. These conformational changes signal completion of 5'-end rRNA processing through protection of the mature 5'-end of the 15S rRNA and stabilization of mS47. The removal of the 5' precursor together with the dissociation of Ccm1 may be catalyzed by the 5'-3' exoribonuclease Pet127. Involved in the specific removal of group I introns in mitochondrial encoded transcripts.</text>
</comment>
<evidence type="ECO:0000313" key="7">
    <source>
        <dbReference type="EMBL" id="TFK99127.1"/>
    </source>
</evidence>